<reference evidence="1" key="1">
    <citation type="submission" date="2021-01" db="EMBL/GenBank/DDBJ databases">
        <authorList>
            <consortium name="Genoscope - CEA"/>
            <person name="William W."/>
        </authorList>
    </citation>
    <scope>NUCLEOTIDE SEQUENCE</scope>
</reference>
<sequence>MCQRRHGKRLVEDESGFKLGVVTSLESVGPPPRSPLSHSVSLFLSVLNLFFALGQSWWPLAKETSRPLRRG</sequence>
<dbReference type="EMBL" id="HG994364">
    <property type="protein sequence ID" value="CAF2309827.1"/>
    <property type="molecule type" value="Genomic_DNA"/>
</dbReference>
<evidence type="ECO:0000313" key="1">
    <source>
        <dbReference type="EMBL" id="CAF2309827.1"/>
    </source>
</evidence>
<proteinExistence type="predicted"/>
<gene>
    <name evidence="1" type="ORF">DARMORV10_A10P02240.1</name>
</gene>
<dbReference type="AlphaFoldDB" id="A0A817AZT9"/>
<dbReference type="Proteomes" id="UP001295469">
    <property type="component" value="Chromosome A10"/>
</dbReference>
<organism evidence="1">
    <name type="scientific">Brassica napus</name>
    <name type="common">Rape</name>
    <dbReference type="NCBI Taxonomy" id="3708"/>
    <lineage>
        <taxon>Eukaryota</taxon>
        <taxon>Viridiplantae</taxon>
        <taxon>Streptophyta</taxon>
        <taxon>Embryophyta</taxon>
        <taxon>Tracheophyta</taxon>
        <taxon>Spermatophyta</taxon>
        <taxon>Magnoliopsida</taxon>
        <taxon>eudicotyledons</taxon>
        <taxon>Gunneridae</taxon>
        <taxon>Pentapetalae</taxon>
        <taxon>rosids</taxon>
        <taxon>malvids</taxon>
        <taxon>Brassicales</taxon>
        <taxon>Brassicaceae</taxon>
        <taxon>Brassiceae</taxon>
        <taxon>Brassica</taxon>
    </lineage>
</organism>
<name>A0A817AZT9_BRANA</name>
<accession>A0A817AZT9</accession>
<protein>
    <submittedName>
        <fullName evidence="1">(rape) hypothetical protein</fullName>
    </submittedName>
</protein>